<dbReference type="InterPro" id="IPR001623">
    <property type="entry name" value="DnaJ_domain"/>
</dbReference>
<accession>A0A395T4L0</accession>
<feature type="compositionally biased region" description="Pro residues" evidence="1">
    <location>
        <begin position="658"/>
        <end position="681"/>
    </location>
</feature>
<dbReference type="OrthoDB" id="10250354at2759"/>
<dbReference type="InterPro" id="IPR050817">
    <property type="entry name" value="DjlA_DnaK_co-chaperone"/>
</dbReference>
<feature type="compositionally biased region" description="Basic and acidic residues" evidence="1">
    <location>
        <begin position="627"/>
        <end position="636"/>
    </location>
</feature>
<evidence type="ECO:0000313" key="4">
    <source>
        <dbReference type="Proteomes" id="UP000266234"/>
    </source>
</evidence>
<dbReference type="EMBL" id="PXOG01000046">
    <property type="protein sequence ID" value="RGP79457.1"/>
    <property type="molecule type" value="Genomic_DNA"/>
</dbReference>
<dbReference type="STRING" id="694270.A0A395T4L0"/>
<dbReference type="Proteomes" id="UP000266234">
    <property type="component" value="Unassembled WGS sequence"/>
</dbReference>
<feature type="compositionally biased region" description="Basic and acidic residues" evidence="1">
    <location>
        <begin position="703"/>
        <end position="720"/>
    </location>
</feature>
<feature type="compositionally biased region" description="Polar residues" evidence="1">
    <location>
        <begin position="461"/>
        <end position="482"/>
    </location>
</feature>
<feature type="compositionally biased region" description="Low complexity" evidence="1">
    <location>
        <begin position="101"/>
        <end position="115"/>
    </location>
</feature>
<reference evidence="3 4" key="1">
    <citation type="journal article" date="2018" name="PLoS Pathog.">
        <title>Evolution of structural diversity of trichothecenes, a family of toxins produced by plant pathogenic and entomopathogenic fungi.</title>
        <authorList>
            <person name="Proctor R.H."/>
            <person name="McCormick S.P."/>
            <person name="Kim H.S."/>
            <person name="Cardoza R.E."/>
            <person name="Stanley A.M."/>
            <person name="Lindo L."/>
            <person name="Kelly A."/>
            <person name="Brown D.W."/>
            <person name="Lee T."/>
            <person name="Vaughan M.M."/>
            <person name="Alexander N.J."/>
            <person name="Busman M."/>
            <person name="Gutierrez S."/>
        </authorList>
    </citation>
    <scope>NUCLEOTIDE SEQUENCE [LARGE SCALE GENOMIC DNA]</scope>
    <source>
        <strain evidence="3 4">NRRL 20695</strain>
    </source>
</reference>
<feature type="compositionally biased region" description="Polar residues" evidence="1">
    <location>
        <begin position="590"/>
        <end position="600"/>
    </location>
</feature>
<dbReference type="Gene3D" id="1.10.287.110">
    <property type="entry name" value="DnaJ domain"/>
    <property type="match status" value="1"/>
</dbReference>
<evidence type="ECO:0000313" key="3">
    <source>
        <dbReference type="EMBL" id="RGP79457.1"/>
    </source>
</evidence>
<feature type="compositionally biased region" description="Polar residues" evidence="1">
    <location>
        <begin position="422"/>
        <end position="434"/>
    </location>
</feature>
<dbReference type="PANTHER" id="PTHR24074">
    <property type="entry name" value="CO-CHAPERONE PROTEIN DJLA"/>
    <property type="match status" value="1"/>
</dbReference>
<proteinExistence type="predicted"/>
<feature type="domain" description="J" evidence="2">
    <location>
        <begin position="6"/>
        <end position="72"/>
    </location>
</feature>
<feature type="compositionally biased region" description="Basic and acidic residues" evidence="1">
    <location>
        <begin position="58"/>
        <end position="72"/>
    </location>
</feature>
<evidence type="ECO:0000256" key="1">
    <source>
        <dbReference type="SAM" id="MobiDB-lite"/>
    </source>
</evidence>
<gene>
    <name evidence="3" type="ORF">FLONG3_2418</name>
</gene>
<organism evidence="3 4">
    <name type="scientific">Fusarium longipes</name>
    <dbReference type="NCBI Taxonomy" id="694270"/>
    <lineage>
        <taxon>Eukaryota</taxon>
        <taxon>Fungi</taxon>
        <taxon>Dikarya</taxon>
        <taxon>Ascomycota</taxon>
        <taxon>Pezizomycotina</taxon>
        <taxon>Sordariomycetes</taxon>
        <taxon>Hypocreomycetidae</taxon>
        <taxon>Hypocreales</taxon>
        <taxon>Nectriaceae</taxon>
        <taxon>Fusarium</taxon>
    </lineage>
</organism>
<feature type="compositionally biased region" description="Polar residues" evidence="1">
    <location>
        <begin position="206"/>
        <end position="222"/>
    </location>
</feature>
<protein>
    <recommendedName>
        <fullName evidence="2">J domain-containing protein</fullName>
    </recommendedName>
</protein>
<dbReference type="SMART" id="SM00271">
    <property type="entry name" value="DnaJ"/>
    <property type="match status" value="1"/>
</dbReference>
<feature type="compositionally biased region" description="Basic residues" evidence="1">
    <location>
        <begin position="533"/>
        <end position="543"/>
    </location>
</feature>
<feature type="compositionally biased region" description="Acidic residues" evidence="1">
    <location>
        <begin position="506"/>
        <end position="518"/>
    </location>
</feature>
<dbReference type="InterPro" id="IPR036869">
    <property type="entry name" value="J_dom_sf"/>
</dbReference>
<dbReference type="Pfam" id="PF00226">
    <property type="entry name" value="DnaJ"/>
    <property type="match status" value="1"/>
</dbReference>
<evidence type="ECO:0000259" key="2">
    <source>
        <dbReference type="PROSITE" id="PS50076"/>
    </source>
</evidence>
<feature type="compositionally biased region" description="Basic and acidic residues" evidence="1">
    <location>
        <begin position="288"/>
        <end position="306"/>
    </location>
</feature>
<dbReference type="CDD" id="cd06257">
    <property type="entry name" value="DnaJ"/>
    <property type="match status" value="1"/>
</dbReference>
<keyword evidence="4" id="KW-1185">Reference proteome</keyword>
<comment type="caution">
    <text evidence="3">The sequence shown here is derived from an EMBL/GenBank/DDBJ whole genome shotgun (WGS) entry which is preliminary data.</text>
</comment>
<dbReference type="PROSITE" id="PS50076">
    <property type="entry name" value="DNAJ_2"/>
    <property type="match status" value="1"/>
</dbReference>
<feature type="compositionally biased region" description="Acidic residues" evidence="1">
    <location>
        <begin position="616"/>
        <end position="626"/>
    </location>
</feature>
<feature type="compositionally biased region" description="Pro residues" evidence="1">
    <location>
        <begin position="230"/>
        <end position="245"/>
    </location>
</feature>
<feature type="compositionally biased region" description="Polar residues" evidence="1">
    <location>
        <begin position="116"/>
        <end position="125"/>
    </location>
</feature>
<sequence>MGTPRDYYADLELPPTADLTEIRKQYRKLALKYHPDRNPGREQEVNTQFQIIQTAHEILSDPEQKAKHDASRGRGRFPGASGVKGNPWSNVSAQYPPPPRRNNANANTSARTTPSGAQRWQTRFSSGVPPTAKQYTTSDAESKKNAARAFENMRKGTSAKSNEQTRPTPPPPPPRTESARQRAEASFGSRKTGFHPRTAMGDEPPVSNSNYSSRPASERYSQPYTQEAPKPAPPPTPQRPPPTAMPDPLSQFRDRDSWVDPRQSSPYASHGGEKTNPFDGIQINRAKSTRETNREEQTSSEKEAFNRQRSASAPKGGKTEETPGQPSIPRDPADRPKAQMKKTRSGFKSVPLGPNQQATEVPATDKPESPGGPSMYDNPTSTTHHLPMSKSFDSCRGHHGSGLYQCPYETLMKSENPLPSGRQDSPHQLTQFERQQMALLIELISNAGSGSPPKKAKHQSRSTYTPSKSNGANKINSNSFSFPVNDDTFRRTSPDQPPFSRRNTDDIDTSFVEEDNAAEWEFSAGGTEQGSPTKHRKGRRSPGKRPTMSGKSTPSFVSDPERPDSTKPESVFNPDGWDFGPQTFVPQPAKSVSPTRLSRTNSKKPKAPKKPSYTDLADDSSSDEEVLEWRGRKVQDEPPAAESPQAMDIDTPPVSSSVPPPRPPKIPSPQPPHTTPSPQPAQPVSQSKQPAEGNQIPGTAAHTARDIYVEPSRPEWREGNTDNVNGVEHRVESPKKPFNPNNIGSEDSEEFLASFADLRNVAPFAQQSSGLKSFSDLKDNLPFESKPAPQLPIKLPTVHPLIFPEAPTAPQIPPGAIIGGVQPSALSWDAYVKDFENYMQQWDVFNAQVVDHFATRKSHITRIRAEKGYSFLETRGDADIQEYYNWLEQDMDVRRRWTAACEEHEQRFKEFMAFRIKMK</sequence>
<dbReference type="PRINTS" id="PR00625">
    <property type="entry name" value="JDOMAIN"/>
</dbReference>
<feature type="region of interest" description="Disordered" evidence="1">
    <location>
        <begin position="56"/>
        <end position="743"/>
    </location>
</feature>
<name>A0A395T4L0_9HYPO</name>
<dbReference type="AlphaFoldDB" id="A0A395T4L0"/>
<dbReference type="SUPFAM" id="SSF46565">
    <property type="entry name" value="Chaperone J-domain"/>
    <property type="match status" value="1"/>
</dbReference>